<dbReference type="Proteomes" id="UP001151287">
    <property type="component" value="Unassembled WGS sequence"/>
</dbReference>
<evidence type="ECO:0000256" key="8">
    <source>
        <dbReference type="ARBA" id="ARBA00023242"/>
    </source>
</evidence>
<evidence type="ECO:0000313" key="9">
    <source>
        <dbReference type="EMBL" id="KAJ1689202.1"/>
    </source>
</evidence>
<name>A0A9Q0HK43_9POAL</name>
<dbReference type="GO" id="GO:0005634">
    <property type="term" value="C:nucleus"/>
    <property type="evidence" value="ECO:0007669"/>
    <property type="project" value="UniProtKB-SubCell"/>
</dbReference>
<dbReference type="GO" id="GO:0032259">
    <property type="term" value="P:methylation"/>
    <property type="evidence" value="ECO:0007669"/>
    <property type="project" value="UniProtKB-KW"/>
</dbReference>
<dbReference type="InterPro" id="IPR029063">
    <property type="entry name" value="SAM-dependent_MTases_sf"/>
</dbReference>
<keyword evidence="10" id="KW-1185">Reference proteome</keyword>
<keyword evidence="8" id="KW-0539">Nucleus</keyword>
<keyword evidence="5" id="KW-0963">Cytoplasm</keyword>
<dbReference type="OrthoDB" id="413520at2759"/>
<dbReference type="InterPro" id="IPR025800">
    <property type="entry name" value="CaM-Lys-N-MeTrfase"/>
</dbReference>
<keyword evidence="7" id="KW-0808">Transferase</keyword>
<dbReference type="SUPFAM" id="SSF53335">
    <property type="entry name" value="S-adenosyl-L-methionine-dependent methyltransferases"/>
    <property type="match status" value="1"/>
</dbReference>
<comment type="subcellular location">
    <subcellularLocation>
        <location evidence="2">Cytoplasm</location>
    </subcellularLocation>
    <subcellularLocation>
        <location evidence="1">Nucleus</location>
    </subcellularLocation>
</comment>
<dbReference type="EC" id="2.1.1.60" evidence="3"/>
<reference evidence="9" key="1">
    <citation type="journal article" date="2022" name="Cell">
        <title>Repeat-based holocentromeres influence genome architecture and karyotype evolution.</title>
        <authorList>
            <person name="Hofstatter P.G."/>
            <person name="Thangavel G."/>
            <person name="Lux T."/>
            <person name="Neumann P."/>
            <person name="Vondrak T."/>
            <person name="Novak P."/>
            <person name="Zhang M."/>
            <person name="Costa L."/>
            <person name="Castellani M."/>
            <person name="Scott A."/>
            <person name="Toegelov H."/>
            <person name="Fuchs J."/>
            <person name="Mata-Sucre Y."/>
            <person name="Dias Y."/>
            <person name="Vanzela A.L.L."/>
            <person name="Huettel B."/>
            <person name="Almeida C.C.S."/>
            <person name="Simkova H."/>
            <person name="Souza G."/>
            <person name="Pedrosa-Harand A."/>
            <person name="Macas J."/>
            <person name="Mayer K.F.X."/>
            <person name="Houben A."/>
            <person name="Marques A."/>
        </authorList>
    </citation>
    <scope>NUCLEOTIDE SEQUENCE</scope>
    <source>
        <strain evidence="9">RhyBre1mFocal</strain>
    </source>
</reference>
<evidence type="ECO:0000256" key="2">
    <source>
        <dbReference type="ARBA" id="ARBA00004496"/>
    </source>
</evidence>
<dbReference type="AlphaFoldDB" id="A0A9Q0HK43"/>
<accession>A0A9Q0HK43</accession>
<evidence type="ECO:0000256" key="1">
    <source>
        <dbReference type="ARBA" id="ARBA00004123"/>
    </source>
</evidence>
<protein>
    <recommendedName>
        <fullName evidence="4">Calmodulin-lysine N-methyltransferase</fullName>
        <ecNumber evidence="3">2.1.1.60</ecNumber>
    </recommendedName>
</protein>
<dbReference type="PANTHER" id="PTHR13539:SF3">
    <property type="entry name" value="CALMODULIN-LYSINE N-METHYLTRANSFERASE"/>
    <property type="match status" value="1"/>
</dbReference>
<evidence type="ECO:0000256" key="3">
    <source>
        <dbReference type="ARBA" id="ARBA00011914"/>
    </source>
</evidence>
<keyword evidence="6" id="KW-0489">Methyltransferase</keyword>
<evidence type="ECO:0000256" key="6">
    <source>
        <dbReference type="ARBA" id="ARBA00022603"/>
    </source>
</evidence>
<dbReference type="EMBL" id="JAMQYH010000004">
    <property type="protein sequence ID" value="KAJ1689202.1"/>
    <property type="molecule type" value="Genomic_DNA"/>
</dbReference>
<dbReference type="InterPro" id="IPR019410">
    <property type="entry name" value="Methyltransf_16"/>
</dbReference>
<dbReference type="Pfam" id="PF10294">
    <property type="entry name" value="Methyltransf_16"/>
    <property type="match status" value="1"/>
</dbReference>
<dbReference type="GO" id="GO:0018025">
    <property type="term" value="F:calmodulin-lysine N-methyltransferase activity"/>
    <property type="evidence" value="ECO:0007669"/>
    <property type="project" value="UniProtKB-EC"/>
</dbReference>
<evidence type="ECO:0000256" key="4">
    <source>
        <dbReference type="ARBA" id="ARBA00020594"/>
    </source>
</evidence>
<proteinExistence type="predicted"/>
<gene>
    <name evidence="9" type="ORF">LUZ63_013357</name>
</gene>
<dbReference type="Gene3D" id="3.40.50.150">
    <property type="entry name" value="Vaccinia Virus protein VP39"/>
    <property type="match status" value="1"/>
</dbReference>
<dbReference type="GO" id="GO:0005737">
    <property type="term" value="C:cytoplasm"/>
    <property type="evidence" value="ECO:0007669"/>
    <property type="project" value="UniProtKB-SubCell"/>
</dbReference>
<sequence>MENSKSSASLRWKILRRSLRAPPPSLSGQPSRGNVSRRTSTGFNLIKCRVLDGQLAENLQISSNGKDICVSYSLPIGDDKELNMIQRREDTLELNDFEVSTKYNIDTTGLVCRWPSEDVLAYYCINHADFFRSKRVLELGSGYGLAGFAIAACTDASEVIISDGNPQVVDYIQRNVDINGELFGGTKVKSMILHWDQEIMSELVNSFDVIVASDCTFFKEFHESLAQVVKCLLKQSLTSEAIFLGPKRGDSLHKFLERIREIGLKYELIEQYDDVIWSLHQKFLGGNDASWTNYDPEHCYPLLLKISICGPV</sequence>
<comment type="caution">
    <text evidence="9">The sequence shown here is derived from an EMBL/GenBank/DDBJ whole genome shotgun (WGS) entry which is preliminary data.</text>
</comment>
<dbReference type="CDD" id="cd02440">
    <property type="entry name" value="AdoMet_MTases"/>
    <property type="match status" value="1"/>
</dbReference>
<organism evidence="9 10">
    <name type="scientific">Rhynchospora breviuscula</name>
    <dbReference type="NCBI Taxonomy" id="2022672"/>
    <lineage>
        <taxon>Eukaryota</taxon>
        <taxon>Viridiplantae</taxon>
        <taxon>Streptophyta</taxon>
        <taxon>Embryophyta</taxon>
        <taxon>Tracheophyta</taxon>
        <taxon>Spermatophyta</taxon>
        <taxon>Magnoliopsida</taxon>
        <taxon>Liliopsida</taxon>
        <taxon>Poales</taxon>
        <taxon>Cyperaceae</taxon>
        <taxon>Cyperoideae</taxon>
        <taxon>Rhynchosporeae</taxon>
        <taxon>Rhynchospora</taxon>
    </lineage>
</organism>
<dbReference type="PANTHER" id="PTHR13539">
    <property type="entry name" value="CALMODULIN-LYSINE N-METHYLTRANSFERASE"/>
    <property type="match status" value="1"/>
</dbReference>
<evidence type="ECO:0000256" key="7">
    <source>
        <dbReference type="ARBA" id="ARBA00022679"/>
    </source>
</evidence>
<evidence type="ECO:0000256" key="5">
    <source>
        <dbReference type="ARBA" id="ARBA00022490"/>
    </source>
</evidence>
<evidence type="ECO:0000313" key="10">
    <source>
        <dbReference type="Proteomes" id="UP001151287"/>
    </source>
</evidence>